<dbReference type="EMBL" id="JAZDUA010000723">
    <property type="protein sequence ID" value="KAK7789671.1"/>
    <property type="molecule type" value="Genomic_DNA"/>
</dbReference>
<dbReference type="InterPro" id="IPR019775">
    <property type="entry name" value="WD40_repeat_CS"/>
</dbReference>
<keyword evidence="4 8" id="KW-0175">Coiled coil</keyword>
<proteinExistence type="inferred from homology"/>
<dbReference type="InterPro" id="IPR015943">
    <property type="entry name" value="WD40/YVTN_repeat-like_dom_sf"/>
</dbReference>
<dbReference type="SMART" id="SM01166">
    <property type="entry name" value="DUF1899"/>
    <property type="match status" value="1"/>
</dbReference>
<dbReference type="PANTHER" id="PTHR10856">
    <property type="entry name" value="CORONIN"/>
    <property type="match status" value="1"/>
</dbReference>
<comment type="caution">
    <text evidence="11">The sequence shown here is derived from an EMBL/GenBank/DDBJ whole genome shotgun (WGS) entry which is preliminary data.</text>
</comment>
<keyword evidence="5" id="KW-0009">Actin-binding</keyword>
<dbReference type="PROSITE" id="PS50294">
    <property type="entry name" value="WD_REPEATS_REGION"/>
    <property type="match status" value="2"/>
</dbReference>
<gene>
    <name evidence="11" type="ORF">R5R35_011444</name>
</gene>
<evidence type="ECO:0000256" key="8">
    <source>
        <dbReference type="SAM" id="Coils"/>
    </source>
</evidence>
<evidence type="ECO:0000256" key="3">
    <source>
        <dbReference type="ARBA" id="ARBA00022737"/>
    </source>
</evidence>
<feature type="compositionally biased region" description="Basic and acidic residues" evidence="9">
    <location>
        <begin position="543"/>
        <end position="554"/>
    </location>
</feature>
<dbReference type="InterPro" id="IPR036322">
    <property type="entry name" value="WD40_repeat_dom_sf"/>
</dbReference>
<evidence type="ECO:0000256" key="5">
    <source>
        <dbReference type="ARBA" id="ARBA00023203"/>
    </source>
</evidence>
<dbReference type="SMART" id="SM00320">
    <property type="entry name" value="WD40"/>
    <property type="match status" value="3"/>
</dbReference>
<feature type="repeat" description="WD" evidence="6">
    <location>
        <begin position="168"/>
        <end position="210"/>
    </location>
</feature>
<evidence type="ECO:0000259" key="10">
    <source>
        <dbReference type="SMART" id="SM01166"/>
    </source>
</evidence>
<dbReference type="InterPro" id="IPR001680">
    <property type="entry name" value="WD40_rpt"/>
</dbReference>
<organism evidence="11 12">
    <name type="scientific">Gryllus longicercus</name>
    <dbReference type="NCBI Taxonomy" id="2509291"/>
    <lineage>
        <taxon>Eukaryota</taxon>
        <taxon>Metazoa</taxon>
        <taxon>Ecdysozoa</taxon>
        <taxon>Arthropoda</taxon>
        <taxon>Hexapoda</taxon>
        <taxon>Insecta</taxon>
        <taxon>Pterygota</taxon>
        <taxon>Neoptera</taxon>
        <taxon>Polyneoptera</taxon>
        <taxon>Orthoptera</taxon>
        <taxon>Ensifera</taxon>
        <taxon>Gryllidea</taxon>
        <taxon>Grylloidea</taxon>
        <taxon>Gryllidae</taxon>
        <taxon>Gryllinae</taxon>
        <taxon>Gryllus</taxon>
    </lineage>
</organism>
<feature type="repeat" description="WD" evidence="6">
    <location>
        <begin position="118"/>
        <end position="150"/>
    </location>
</feature>
<dbReference type="InterPro" id="IPR015048">
    <property type="entry name" value="DUF1899"/>
</dbReference>
<dbReference type="PANTHER" id="PTHR10856:SF44">
    <property type="entry name" value="CORONIN"/>
    <property type="match status" value="1"/>
</dbReference>
<dbReference type="InterPro" id="IPR015505">
    <property type="entry name" value="Coronin"/>
</dbReference>
<evidence type="ECO:0000256" key="7">
    <source>
        <dbReference type="RuleBase" id="RU280818"/>
    </source>
</evidence>
<feature type="coiled-coil region" evidence="8">
    <location>
        <begin position="560"/>
        <end position="604"/>
    </location>
</feature>
<protein>
    <recommendedName>
        <fullName evidence="7">Coronin</fullName>
    </recommendedName>
</protein>
<dbReference type="Proteomes" id="UP001378592">
    <property type="component" value="Unassembled WGS sequence"/>
</dbReference>
<dbReference type="SUPFAM" id="SSF50978">
    <property type="entry name" value="WD40 repeat-like"/>
    <property type="match status" value="1"/>
</dbReference>
<evidence type="ECO:0000256" key="1">
    <source>
        <dbReference type="ARBA" id="ARBA00009482"/>
    </source>
</evidence>
<accession>A0AAN9V148</accession>
<keyword evidence="3 7" id="KW-0677">Repeat</keyword>
<evidence type="ECO:0000313" key="12">
    <source>
        <dbReference type="Proteomes" id="UP001378592"/>
    </source>
</evidence>
<dbReference type="SMART" id="SM01167">
    <property type="entry name" value="DUF1900"/>
    <property type="match status" value="1"/>
</dbReference>
<reference evidence="11 12" key="1">
    <citation type="submission" date="2024-03" db="EMBL/GenBank/DDBJ databases">
        <title>The genome assembly and annotation of the cricket Gryllus longicercus Weissman &amp; Gray.</title>
        <authorList>
            <person name="Szrajer S."/>
            <person name="Gray D."/>
            <person name="Ylla G."/>
        </authorList>
    </citation>
    <scope>NUCLEOTIDE SEQUENCE [LARGE SCALE GENOMIC DNA]</scope>
    <source>
        <strain evidence="11">DAG 2021-001</strain>
        <tissue evidence="11">Whole body minus gut</tissue>
    </source>
</reference>
<dbReference type="PROSITE" id="PS50082">
    <property type="entry name" value="WD_REPEATS_2"/>
    <property type="match status" value="2"/>
</dbReference>
<evidence type="ECO:0000313" key="11">
    <source>
        <dbReference type="EMBL" id="KAK7789671.1"/>
    </source>
</evidence>
<dbReference type="GO" id="GO:0051015">
    <property type="term" value="F:actin filament binding"/>
    <property type="evidence" value="ECO:0007669"/>
    <property type="project" value="TreeGrafter"/>
</dbReference>
<comment type="similarity">
    <text evidence="1 7">Belongs to the WD repeat coronin family.</text>
</comment>
<keyword evidence="2 6" id="KW-0853">WD repeat</keyword>
<keyword evidence="12" id="KW-1185">Reference proteome</keyword>
<dbReference type="FunFam" id="2.130.10.10:FF:000502">
    <property type="entry name" value="Coronin"/>
    <property type="match status" value="1"/>
</dbReference>
<name>A0AAN9V148_9ORTH</name>
<dbReference type="Pfam" id="PF08953">
    <property type="entry name" value="DUF1899"/>
    <property type="match status" value="1"/>
</dbReference>
<dbReference type="Pfam" id="PF00400">
    <property type="entry name" value="WD40"/>
    <property type="match status" value="3"/>
</dbReference>
<dbReference type="PROSITE" id="PS00678">
    <property type="entry name" value="WD_REPEATS_1"/>
    <property type="match status" value="1"/>
</dbReference>
<dbReference type="AlphaFoldDB" id="A0AAN9V148"/>
<dbReference type="Pfam" id="PF16300">
    <property type="entry name" value="WD40_4"/>
    <property type="match status" value="1"/>
</dbReference>
<evidence type="ECO:0000256" key="6">
    <source>
        <dbReference type="PROSITE-ProRule" id="PRU00221"/>
    </source>
</evidence>
<evidence type="ECO:0000256" key="4">
    <source>
        <dbReference type="ARBA" id="ARBA00023054"/>
    </source>
</evidence>
<feature type="domain" description="DUF1899" evidence="10">
    <location>
        <begin position="45"/>
        <end position="109"/>
    </location>
</feature>
<sequence>MHRAEDCVDIVQVDKLNSLNVKKGSGNNMVDVRACNKPVERLWFRGVRSSKFRHVYGLPAKREGCYENIKITKNAHDGHYCAVNPKFVAVVTEVAGGGTFLVLPLHNTGRLDFNSSRVTGHRGPVLDIKWNPFNDNIIASCSDDCTVKLWYIPDGGLATHLTDWLIDLHGHKRRVGYIEWHPSAENILISAGFDHLMIVWDVGHGQAVNVIDCHPDVIYSLSFNRDGSLVTTTCKDKKLRVIEPRRGIVLSEGICHAGTKACKAVFLGNTGRILTTGFSRHSDRQYAVWSQSDLSEPLVMESIDSSSGVLFPYYDHDTRIVYLAGKGDGNIRYYEVVDQAPWLHYLNQFLSGSPQRGLGFIPKRGCDVSQCEIFRFYKLHATKGMCEPISMIVPRKSDQFQDDLYPDTAAPSPALTAQEWISGKNCNPILMSMKTGVMVRTHKPKVYQPSENMSLPTAHVNNSKKFAFLSQETVPDYRPVDVSTTIDVQPVTEKSQKTSSNQSTKFLQIQQMWASQQVQPQPPPITKTNILSSECNKGSSFSNEREELQEDSPKTEYQLQRAYSRQCEELKLLRRQLTNRERRILELEEQVIKLQQQLKEAKRQHK</sequence>
<evidence type="ECO:0000256" key="9">
    <source>
        <dbReference type="SAM" id="MobiDB-lite"/>
    </source>
</evidence>
<dbReference type="Gene3D" id="2.130.10.10">
    <property type="entry name" value="YVTN repeat-like/Quinoprotein amine dehydrogenase"/>
    <property type="match status" value="1"/>
</dbReference>
<evidence type="ECO:0000256" key="2">
    <source>
        <dbReference type="ARBA" id="ARBA00022574"/>
    </source>
</evidence>
<feature type="region of interest" description="Disordered" evidence="9">
    <location>
        <begin position="535"/>
        <end position="555"/>
    </location>
</feature>